<dbReference type="Proteomes" id="UP000265742">
    <property type="component" value="Unassembled WGS sequence"/>
</dbReference>
<evidence type="ECO:0000313" key="2">
    <source>
        <dbReference type="Proteomes" id="UP000265742"/>
    </source>
</evidence>
<dbReference type="OrthoDB" id="7540161at2"/>
<organism evidence="1 2">
    <name type="scientific">Amnibacterium setariae</name>
    <dbReference type="NCBI Taxonomy" id="2306585"/>
    <lineage>
        <taxon>Bacteria</taxon>
        <taxon>Bacillati</taxon>
        <taxon>Actinomycetota</taxon>
        <taxon>Actinomycetes</taxon>
        <taxon>Micrococcales</taxon>
        <taxon>Microbacteriaceae</taxon>
        <taxon>Amnibacterium</taxon>
    </lineage>
</organism>
<comment type="caution">
    <text evidence="1">The sequence shown here is derived from an EMBL/GenBank/DDBJ whole genome shotgun (WGS) entry which is preliminary data.</text>
</comment>
<evidence type="ECO:0000313" key="1">
    <source>
        <dbReference type="EMBL" id="RIX31307.1"/>
    </source>
</evidence>
<proteinExistence type="predicted"/>
<protein>
    <recommendedName>
        <fullName evidence="3">D-glucuronyl C5-epimerase C-terminal domain-containing protein</fullName>
    </recommendedName>
</protein>
<dbReference type="AlphaFoldDB" id="A0A3A1U771"/>
<keyword evidence="2" id="KW-1185">Reference proteome</keyword>
<sequence>MRLEGTSGHPARKFLQNGTERRSSCVLKHLLAPVAAGALVLSALVAAPAEAEPAPAAGARLTNTAHLDLLLQEVRPPAAAGHSTYGSAAVELPWTYADRNDDGSYRRVGGGTYDAATNTYGQGAFNTDDVARAAVVYLRDWRQTGSAASREHAEAVLRGLAVFQTTTGPHAGNPVLWMQPDGTLNPSADPVELPDPSDSGPSYWLARTIWAYGEGYAAFRHSDPGFARFLQGRLRLAVRALDRETLRTGAATETADGVRVPGRLIVDDAGASAEAVLGLAAYTAAAPRDAAPRRALTALAGSIERLAATTPQTASWPYGAILPSAASRTSWHAWASQTSAALAAAASAMHRPALLRPAVRDTAGFEPDLLAAGGADNLLGPTPSDRTQIAYGVDSRVQGLLAVADRTGSRGVRDLAALQAAWFFGANASGAPVYDRATGVTFDGVQADGTINRNSGAESTIHGLLTMLALDAHPAVRKAAVAVHGLGARDGLRVVEAETAATTGSVFTPDPASTAESAWSGTGLRLDPGETATFRLGRGVHEVEAVVQQVERGTGTAPVSRWSGGGVRRTLTSTVGAQGITATSGALAPQTIGTVRGDVLTVRAVTGAVRIDALLVRPEVQRIAFSGGPTLLVDAGHGGAAAVARGDRVERYRADGSSAGAVVARSGRVALPKGGFALVR</sequence>
<accession>A0A3A1U771</accession>
<dbReference type="EMBL" id="QXTG01000001">
    <property type="protein sequence ID" value="RIX31307.1"/>
    <property type="molecule type" value="Genomic_DNA"/>
</dbReference>
<evidence type="ECO:0008006" key="3">
    <source>
        <dbReference type="Google" id="ProtNLM"/>
    </source>
</evidence>
<gene>
    <name evidence="1" type="ORF">D1781_01460</name>
</gene>
<reference evidence="2" key="1">
    <citation type="submission" date="2018-09" db="EMBL/GenBank/DDBJ databases">
        <authorList>
            <person name="Kim I."/>
        </authorList>
    </citation>
    <scope>NUCLEOTIDE SEQUENCE [LARGE SCALE GENOMIC DNA]</scope>
    <source>
        <strain evidence="2">DD4a</strain>
    </source>
</reference>
<name>A0A3A1U771_9MICO</name>